<dbReference type="CDD" id="cd18101">
    <property type="entry name" value="Trm10euk_A"/>
    <property type="match status" value="1"/>
</dbReference>
<feature type="compositionally biased region" description="Basic and acidic residues" evidence="6">
    <location>
        <begin position="72"/>
        <end position="91"/>
    </location>
</feature>
<dbReference type="GO" id="GO:0005654">
    <property type="term" value="C:nucleoplasm"/>
    <property type="evidence" value="ECO:0007669"/>
    <property type="project" value="TreeGrafter"/>
</dbReference>
<dbReference type="InterPro" id="IPR038459">
    <property type="entry name" value="MT_TRM10-typ_sf"/>
</dbReference>
<evidence type="ECO:0000256" key="1">
    <source>
        <dbReference type="ARBA" id="ARBA00012797"/>
    </source>
</evidence>
<comment type="catalytic activity">
    <reaction evidence="5">
        <text>guanosine(9) in tRNA + S-adenosyl-L-methionine = N(1)-methylguanosine(9) in tRNA + S-adenosyl-L-homocysteine + H(+)</text>
        <dbReference type="Rhea" id="RHEA:43156"/>
        <dbReference type="Rhea" id="RHEA-COMP:10367"/>
        <dbReference type="Rhea" id="RHEA-COMP:10368"/>
        <dbReference type="ChEBI" id="CHEBI:15378"/>
        <dbReference type="ChEBI" id="CHEBI:57856"/>
        <dbReference type="ChEBI" id="CHEBI:59789"/>
        <dbReference type="ChEBI" id="CHEBI:73542"/>
        <dbReference type="ChEBI" id="CHEBI:74269"/>
        <dbReference type="EC" id="2.1.1.221"/>
    </reaction>
</comment>
<dbReference type="EMBL" id="VSWD01000010">
    <property type="protein sequence ID" value="KAK3090228.1"/>
    <property type="molecule type" value="Genomic_DNA"/>
</dbReference>
<reference evidence="8" key="1">
    <citation type="submission" date="2019-08" db="EMBL/GenBank/DDBJ databases">
        <title>The improved chromosome-level genome for the pearl oyster Pinctada fucata martensii using PacBio sequencing and Hi-C.</title>
        <authorList>
            <person name="Zheng Z."/>
        </authorList>
    </citation>
    <scope>NUCLEOTIDE SEQUENCE</scope>
    <source>
        <strain evidence="8">ZZ-2019</strain>
        <tissue evidence="8">Adductor muscle</tissue>
    </source>
</reference>
<feature type="compositionally biased region" description="Basic and acidic residues" evidence="6">
    <location>
        <begin position="1"/>
        <end position="18"/>
    </location>
</feature>
<dbReference type="FunFam" id="3.40.1280.30:FF:000001">
    <property type="entry name" value="tRNA methyltransferase 10 homolog A"/>
    <property type="match status" value="1"/>
</dbReference>
<dbReference type="GO" id="GO:0000049">
    <property type="term" value="F:tRNA binding"/>
    <property type="evidence" value="ECO:0007669"/>
    <property type="project" value="TreeGrafter"/>
</dbReference>
<dbReference type="InterPro" id="IPR028564">
    <property type="entry name" value="MT_TRM10-typ"/>
</dbReference>
<organism evidence="8 9">
    <name type="scientific">Pinctada imbricata</name>
    <name type="common">Atlantic pearl-oyster</name>
    <name type="synonym">Pinctada martensii</name>
    <dbReference type="NCBI Taxonomy" id="66713"/>
    <lineage>
        <taxon>Eukaryota</taxon>
        <taxon>Metazoa</taxon>
        <taxon>Spiralia</taxon>
        <taxon>Lophotrochozoa</taxon>
        <taxon>Mollusca</taxon>
        <taxon>Bivalvia</taxon>
        <taxon>Autobranchia</taxon>
        <taxon>Pteriomorphia</taxon>
        <taxon>Pterioida</taxon>
        <taxon>Pterioidea</taxon>
        <taxon>Pteriidae</taxon>
        <taxon>Pinctada</taxon>
    </lineage>
</organism>
<evidence type="ECO:0000259" key="7">
    <source>
        <dbReference type="PROSITE" id="PS51675"/>
    </source>
</evidence>
<feature type="region of interest" description="Disordered" evidence="6">
    <location>
        <begin position="1"/>
        <end position="60"/>
    </location>
</feature>
<evidence type="ECO:0000256" key="2">
    <source>
        <dbReference type="ARBA" id="ARBA00022603"/>
    </source>
</evidence>
<keyword evidence="9" id="KW-1185">Reference proteome</keyword>
<dbReference type="EC" id="2.1.1.221" evidence="1"/>
<name>A0AA88XR64_PINIB</name>
<sequence>MSEKLERSEDVDSCKNDTEIGNDVIDGVEKSTTSTSMSSYDDDGNEIKTGAQMSKRQLRKLKKQEKWLLIKADKRAKEKEKKKQKKREAMAKGENLGPSRKRLKDNTMGKSECKVKAVIDCGFDSYMSEKDIMKLTKQVQFCYSTNRRADNPLQYYVTGVHGQMKDRLQRIGDYVNWDVNFAEKNYFEIFKKEDIVYLSSDSPNVLNDLDPEKAYIIGGLVDHNHHKGLCHQLAEERGINHAQLPLTEYLDMKTRKVLTINHVFEILLRYTETKDWKEAFFAVLPQRKGAKLKSDVPESKSSSEEDDKDADSDDDGNDDDKSDGDDRLGKKDDEAPVGQQTAAAEKTNTDSQHCCTVSKFEDMNVKCENLNTSSDACDDKVEMISNSGNRDSNIILMGDSRTPRTKNCSEEENS</sequence>
<evidence type="ECO:0000256" key="4">
    <source>
        <dbReference type="ARBA" id="ARBA00022691"/>
    </source>
</evidence>
<comment type="caution">
    <text evidence="8">The sequence shown here is derived from an EMBL/GenBank/DDBJ whole genome shotgun (WGS) entry which is preliminary data.</text>
</comment>
<dbReference type="PANTHER" id="PTHR13563:SF13">
    <property type="entry name" value="TRNA METHYLTRANSFERASE 10 HOMOLOG A"/>
    <property type="match status" value="1"/>
</dbReference>
<evidence type="ECO:0000256" key="5">
    <source>
        <dbReference type="ARBA" id="ARBA00048434"/>
    </source>
</evidence>
<keyword evidence="2" id="KW-0489">Methyltransferase</keyword>
<feature type="domain" description="SAM-dependent MTase TRM10-type" evidence="7">
    <location>
        <begin position="99"/>
        <end position="291"/>
    </location>
</feature>
<dbReference type="InterPro" id="IPR007356">
    <property type="entry name" value="tRNA_m1G_MeTrfase_euk"/>
</dbReference>
<protein>
    <recommendedName>
        <fullName evidence="1">tRNA (guanine(9)-N(1))-methyltransferase</fullName>
        <ecNumber evidence="1">2.1.1.221</ecNumber>
    </recommendedName>
</protein>
<dbReference type="PROSITE" id="PS51675">
    <property type="entry name" value="SAM_MT_TRM10"/>
    <property type="match status" value="1"/>
</dbReference>
<dbReference type="PANTHER" id="PTHR13563">
    <property type="entry name" value="TRNA (GUANINE-9-) METHYLTRANSFERASE"/>
    <property type="match status" value="1"/>
</dbReference>
<keyword evidence="3" id="KW-0808">Transferase</keyword>
<accession>A0AA88XR64</accession>
<feature type="compositionally biased region" description="Basic and acidic residues" evidence="6">
    <location>
        <begin position="292"/>
        <end position="303"/>
    </location>
</feature>
<evidence type="ECO:0000313" key="8">
    <source>
        <dbReference type="EMBL" id="KAK3090228.1"/>
    </source>
</evidence>
<dbReference type="Proteomes" id="UP001186944">
    <property type="component" value="Unassembled WGS sequence"/>
</dbReference>
<feature type="region of interest" description="Disordered" evidence="6">
    <location>
        <begin position="291"/>
        <end position="352"/>
    </location>
</feature>
<keyword evidence="4" id="KW-0949">S-adenosyl-L-methionine</keyword>
<dbReference type="Gene3D" id="3.40.1280.30">
    <property type="match status" value="1"/>
</dbReference>
<feature type="compositionally biased region" description="Basic and acidic residues" evidence="6">
    <location>
        <begin position="324"/>
        <end position="334"/>
    </location>
</feature>
<evidence type="ECO:0000256" key="3">
    <source>
        <dbReference type="ARBA" id="ARBA00022679"/>
    </source>
</evidence>
<dbReference type="AlphaFoldDB" id="A0AA88XR64"/>
<proteinExistence type="predicted"/>
<dbReference type="GO" id="GO:0052905">
    <property type="term" value="F:tRNA (guanosine(9)-N1)-methyltransferase activity"/>
    <property type="evidence" value="ECO:0007669"/>
    <property type="project" value="UniProtKB-EC"/>
</dbReference>
<feature type="region of interest" description="Disordered" evidence="6">
    <location>
        <begin position="386"/>
        <end position="414"/>
    </location>
</feature>
<gene>
    <name evidence="8" type="ORF">FSP39_010215</name>
</gene>
<evidence type="ECO:0000256" key="6">
    <source>
        <dbReference type="SAM" id="MobiDB-lite"/>
    </source>
</evidence>
<dbReference type="GO" id="GO:0002939">
    <property type="term" value="P:tRNA N1-guanine methylation"/>
    <property type="evidence" value="ECO:0007669"/>
    <property type="project" value="TreeGrafter"/>
</dbReference>
<evidence type="ECO:0000313" key="9">
    <source>
        <dbReference type="Proteomes" id="UP001186944"/>
    </source>
</evidence>
<feature type="compositionally biased region" description="Acidic residues" evidence="6">
    <location>
        <begin position="304"/>
        <end position="323"/>
    </location>
</feature>
<feature type="region of interest" description="Disordered" evidence="6">
    <location>
        <begin position="72"/>
        <end position="108"/>
    </location>
</feature>